<evidence type="ECO:0000313" key="2">
    <source>
        <dbReference type="Proteomes" id="UP001472677"/>
    </source>
</evidence>
<keyword evidence="2" id="KW-1185">Reference proteome</keyword>
<evidence type="ECO:0000313" key="1">
    <source>
        <dbReference type="EMBL" id="KAK8546701.1"/>
    </source>
</evidence>
<organism evidence="1 2">
    <name type="scientific">Hibiscus sabdariffa</name>
    <name type="common">roselle</name>
    <dbReference type="NCBI Taxonomy" id="183260"/>
    <lineage>
        <taxon>Eukaryota</taxon>
        <taxon>Viridiplantae</taxon>
        <taxon>Streptophyta</taxon>
        <taxon>Embryophyta</taxon>
        <taxon>Tracheophyta</taxon>
        <taxon>Spermatophyta</taxon>
        <taxon>Magnoliopsida</taxon>
        <taxon>eudicotyledons</taxon>
        <taxon>Gunneridae</taxon>
        <taxon>Pentapetalae</taxon>
        <taxon>rosids</taxon>
        <taxon>malvids</taxon>
        <taxon>Malvales</taxon>
        <taxon>Malvaceae</taxon>
        <taxon>Malvoideae</taxon>
        <taxon>Hibiscus</taxon>
    </lineage>
</organism>
<dbReference type="Proteomes" id="UP001472677">
    <property type="component" value="Unassembled WGS sequence"/>
</dbReference>
<dbReference type="EMBL" id="JBBPBM010000023">
    <property type="protein sequence ID" value="KAK8546701.1"/>
    <property type="molecule type" value="Genomic_DNA"/>
</dbReference>
<reference evidence="1 2" key="1">
    <citation type="journal article" date="2024" name="G3 (Bethesda)">
        <title>Genome assembly of Hibiscus sabdariffa L. provides insights into metabolisms of medicinal natural products.</title>
        <authorList>
            <person name="Kim T."/>
        </authorList>
    </citation>
    <scope>NUCLEOTIDE SEQUENCE [LARGE SCALE GENOMIC DNA]</scope>
    <source>
        <strain evidence="1">TK-2024</strain>
        <tissue evidence="1">Old leaves</tissue>
    </source>
</reference>
<sequence>MEESDQLTALQPYLLTEYSDKTADHAWLFGRQLNKEPDHINCDASQPAAKTGNINKHVHWQIPKAKVWMKCMQYAVNGRELLLSKTSRRQLNEREERGGKGDLNTEYRNGTLLLRTPFIAIRGTRYLFLVIRMRNV</sequence>
<gene>
    <name evidence="1" type="ORF">V6N12_027475</name>
</gene>
<accession>A0ABR2DUS5</accession>
<comment type="caution">
    <text evidence="1">The sequence shown here is derived from an EMBL/GenBank/DDBJ whole genome shotgun (WGS) entry which is preliminary data.</text>
</comment>
<name>A0ABR2DUS5_9ROSI</name>
<proteinExistence type="predicted"/>
<protein>
    <submittedName>
        <fullName evidence="1">Uncharacterized protein</fullName>
    </submittedName>
</protein>